<feature type="chain" id="PRO_5045630494" evidence="2">
    <location>
        <begin position="21"/>
        <end position="87"/>
    </location>
</feature>
<evidence type="ECO:0000256" key="1">
    <source>
        <dbReference type="SAM" id="Phobius"/>
    </source>
</evidence>
<keyword evidence="1" id="KW-0472">Membrane</keyword>
<organism evidence="3 4">
    <name type="scientific">Ravibacter arvi</name>
    <dbReference type="NCBI Taxonomy" id="2051041"/>
    <lineage>
        <taxon>Bacteria</taxon>
        <taxon>Pseudomonadati</taxon>
        <taxon>Bacteroidota</taxon>
        <taxon>Cytophagia</taxon>
        <taxon>Cytophagales</taxon>
        <taxon>Spirosomataceae</taxon>
        <taxon>Ravibacter</taxon>
    </lineage>
</organism>
<feature type="transmembrane region" description="Helical" evidence="1">
    <location>
        <begin position="44"/>
        <end position="65"/>
    </location>
</feature>
<feature type="signal peptide" evidence="2">
    <location>
        <begin position="1"/>
        <end position="20"/>
    </location>
</feature>
<evidence type="ECO:0000313" key="3">
    <source>
        <dbReference type="EMBL" id="GAA4445548.1"/>
    </source>
</evidence>
<evidence type="ECO:0000313" key="4">
    <source>
        <dbReference type="Proteomes" id="UP001501508"/>
    </source>
</evidence>
<dbReference type="Proteomes" id="UP001501508">
    <property type="component" value="Unassembled WGS sequence"/>
</dbReference>
<name>A0ABP8M958_9BACT</name>
<keyword evidence="1" id="KW-0812">Transmembrane</keyword>
<proteinExistence type="predicted"/>
<evidence type="ECO:0000256" key="2">
    <source>
        <dbReference type="SAM" id="SignalP"/>
    </source>
</evidence>
<accession>A0ABP8M958</accession>
<protein>
    <submittedName>
        <fullName evidence="3">Uncharacterized protein</fullName>
    </submittedName>
</protein>
<dbReference type="EMBL" id="BAABEY010000034">
    <property type="protein sequence ID" value="GAA4445548.1"/>
    <property type="molecule type" value="Genomic_DNA"/>
</dbReference>
<dbReference type="RefSeq" id="WP_345032031.1">
    <property type="nucleotide sequence ID" value="NZ_BAABEY010000034.1"/>
</dbReference>
<gene>
    <name evidence="3" type="ORF">GCM10023091_37330</name>
</gene>
<keyword evidence="4" id="KW-1185">Reference proteome</keyword>
<comment type="caution">
    <text evidence="3">The sequence shown here is derived from an EMBL/GenBank/DDBJ whole genome shotgun (WGS) entry which is preliminary data.</text>
</comment>
<reference evidence="4" key="1">
    <citation type="journal article" date="2019" name="Int. J. Syst. Evol. Microbiol.">
        <title>The Global Catalogue of Microorganisms (GCM) 10K type strain sequencing project: providing services to taxonomists for standard genome sequencing and annotation.</title>
        <authorList>
            <consortium name="The Broad Institute Genomics Platform"/>
            <consortium name="The Broad Institute Genome Sequencing Center for Infectious Disease"/>
            <person name="Wu L."/>
            <person name="Ma J."/>
        </authorList>
    </citation>
    <scope>NUCLEOTIDE SEQUENCE [LARGE SCALE GENOMIC DNA]</scope>
    <source>
        <strain evidence="4">JCM 31920</strain>
    </source>
</reference>
<keyword evidence="1" id="KW-1133">Transmembrane helix</keyword>
<sequence length="87" mass="9459">MKSRIALFLLVSLGAGEVNACPVCERNQPAVFRGLVHGAGPESRWDYLIIGVIAAVVLLTLFFSVKWLVKPGEGSAGHIKRTVLNNW</sequence>
<keyword evidence="2" id="KW-0732">Signal</keyword>